<gene>
    <name evidence="6" type="ordered locus">Bamb_3456</name>
</gene>
<dbReference type="Pfam" id="PF03466">
    <property type="entry name" value="LysR_substrate"/>
    <property type="match status" value="1"/>
</dbReference>
<dbReference type="AlphaFoldDB" id="Q0BA13"/>
<dbReference type="GO" id="GO:0003677">
    <property type="term" value="F:DNA binding"/>
    <property type="evidence" value="ECO:0007669"/>
    <property type="project" value="UniProtKB-KW"/>
</dbReference>
<protein>
    <submittedName>
        <fullName evidence="6">Transcriptional regulator, LysR family</fullName>
    </submittedName>
</protein>
<dbReference type="PROSITE" id="PS50931">
    <property type="entry name" value="HTH_LYSR"/>
    <property type="match status" value="1"/>
</dbReference>
<evidence type="ECO:0000259" key="5">
    <source>
        <dbReference type="PROSITE" id="PS50931"/>
    </source>
</evidence>
<keyword evidence="2" id="KW-0805">Transcription regulation</keyword>
<keyword evidence="7" id="KW-1185">Reference proteome</keyword>
<keyword evidence="3" id="KW-0238">DNA-binding</keyword>
<dbReference type="InterPro" id="IPR000847">
    <property type="entry name" value="LysR_HTH_N"/>
</dbReference>
<dbReference type="PANTHER" id="PTHR30537">
    <property type="entry name" value="HTH-TYPE TRANSCRIPTIONAL REGULATOR"/>
    <property type="match status" value="1"/>
</dbReference>
<evidence type="ECO:0000313" key="6">
    <source>
        <dbReference type="EMBL" id="ABI89010.1"/>
    </source>
</evidence>
<sequence>MYYRKRFCVGRNNERRMKAMARDTGLDHLGAMRAFVRVVEMGSFSAVAKEMHVSTSTVARKITAIEEALGVALLHRSTHSVTLTEAGHIYLERAVTLIADLDDTLRVVAELNAQPSGPLKLTAPVAFGRRHLAPLIAPFLARYPTIQLDVRLTDNHNDLVAGGYDLDIHEGENYLDNLVVHRLSRNDSILCATPGYLDRCGRPATPDDLLHHNCLRYVHPEGDPRWELVRGDARHSVLPAGNLVTDHSELLLEATCAGLGIAEFEIWLVRDLLASGRLEAVLPRYRLHNKLTGEHIYIAYLANRRSSAKLRVLKDFLADQLAHIGELSEVELMKIRDAGA</sequence>
<dbReference type="PANTHER" id="PTHR30537:SF5">
    <property type="entry name" value="HTH-TYPE TRANSCRIPTIONAL ACTIVATOR TTDR-RELATED"/>
    <property type="match status" value="1"/>
</dbReference>
<name>Q0BA13_BURCM</name>
<dbReference type="InterPro" id="IPR005119">
    <property type="entry name" value="LysR_subst-bd"/>
</dbReference>
<dbReference type="GO" id="GO:0003700">
    <property type="term" value="F:DNA-binding transcription factor activity"/>
    <property type="evidence" value="ECO:0007669"/>
    <property type="project" value="InterPro"/>
</dbReference>
<dbReference type="eggNOG" id="COG0583">
    <property type="taxonomic scope" value="Bacteria"/>
</dbReference>
<dbReference type="InterPro" id="IPR058163">
    <property type="entry name" value="LysR-type_TF_proteobact-type"/>
</dbReference>
<comment type="similarity">
    <text evidence="1">Belongs to the LysR transcriptional regulatory family.</text>
</comment>
<dbReference type="InterPro" id="IPR036390">
    <property type="entry name" value="WH_DNA-bd_sf"/>
</dbReference>
<dbReference type="SUPFAM" id="SSF53850">
    <property type="entry name" value="Periplasmic binding protein-like II"/>
    <property type="match status" value="1"/>
</dbReference>
<evidence type="ECO:0000313" key="7">
    <source>
        <dbReference type="Proteomes" id="UP000000662"/>
    </source>
</evidence>
<evidence type="ECO:0000256" key="3">
    <source>
        <dbReference type="ARBA" id="ARBA00023125"/>
    </source>
</evidence>
<dbReference type="KEGG" id="bam:Bamb_3456"/>
<proteinExistence type="inferred from homology"/>
<dbReference type="EMBL" id="CP000441">
    <property type="protein sequence ID" value="ABI89010.1"/>
    <property type="molecule type" value="Genomic_DNA"/>
</dbReference>
<reference evidence="6" key="1">
    <citation type="submission" date="2006-08" db="EMBL/GenBank/DDBJ databases">
        <title>Complete sequence of Chromosome 2 of Burkholderia cepacia AMMD.</title>
        <authorList>
            <consortium name="US DOE Joint Genome Institute"/>
            <person name="Copeland A."/>
            <person name="Lucas S."/>
            <person name="Lapidus A."/>
            <person name="Barry K."/>
            <person name="Detter J.C."/>
            <person name="Glavina del Rio T."/>
            <person name="Hammon N."/>
            <person name="Israni S."/>
            <person name="Pitluck S."/>
            <person name="Bruce D."/>
            <person name="Chain P."/>
            <person name="Malfatti S."/>
            <person name="Shin M."/>
            <person name="Vergez L."/>
            <person name="Schmutz J."/>
            <person name="Larimer F."/>
            <person name="Land M."/>
            <person name="Hauser L."/>
            <person name="Kyrpides N."/>
            <person name="Kim E."/>
            <person name="Parke J."/>
            <person name="Coenye T."/>
            <person name="Konstantinidis K."/>
            <person name="Ramette A."/>
            <person name="Tiedje J."/>
            <person name="Richardson P."/>
        </authorList>
    </citation>
    <scope>NUCLEOTIDE SEQUENCE</scope>
    <source>
        <strain evidence="6">AMMD</strain>
    </source>
</reference>
<dbReference type="SUPFAM" id="SSF46785">
    <property type="entry name" value="Winged helix' DNA-binding domain"/>
    <property type="match status" value="1"/>
</dbReference>
<dbReference type="InterPro" id="IPR036388">
    <property type="entry name" value="WH-like_DNA-bd_sf"/>
</dbReference>
<feature type="domain" description="HTH lysR-type" evidence="5">
    <location>
        <begin position="32"/>
        <end position="84"/>
    </location>
</feature>
<dbReference type="Gene3D" id="3.40.190.290">
    <property type="match status" value="1"/>
</dbReference>
<evidence type="ECO:0000256" key="4">
    <source>
        <dbReference type="ARBA" id="ARBA00023163"/>
    </source>
</evidence>
<dbReference type="Proteomes" id="UP000000662">
    <property type="component" value="Chromosome 2"/>
</dbReference>
<keyword evidence="4" id="KW-0804">Transcription</keyword>
<dbReference type="FunFam" id="1.10.10.10:FF:000001">
    <property type="entry name" value="LysR family transcriptional regulator"/>
    <property type="match status" value="1"/>
</dbReference>
<dbReference type="Pfam" id="PF00126">
    <property type="entry name" value="HTH_1"/>
    <property type="match status" value="1"/>
</dbReference>
<dbReference type="DNASU" id="4312191"/>
<evidence type="ECO:0000256" key="2">
    <source>
        <dbReference type="ARBA" id="ARBA00023015"/>
    </source>
</evidence>
<dbReference type="CDD" id="cd08422">
    <property type="entry name" value="PBP2_CrgA_like"/>
    <property type="match status" value="1"/>
</dbReference>
<organism evidence="6 7">
    <name type="scientific">Burkholderia ambifaria (strain ATCC BAA-244 / DSM 16087 / CCUG 44356 / LMG 19182 / AMMD)</name>
    <name type="common">Burkholderia cepacia (strain AMMD)</name>
    <dbReference type="NCBI Taxonomy" id="339670"/>
    <lineage>
        <taxon>Bacteria</taxon>
        <taxon>Pseudomonadati</taxon>
        <taxon>Pseudomonadota</taxon>
        <taxon>Betaproteobacteria</taxon>
        <taxon>Burkholderiales</taxon>
        <taxon>Burkholderiaceae</taxon>
        <taxon>Burkholderia</taxon>
        <taxon>Burkholderia cepacia complex</taxon>
    </lineage>
</organism>
<dbReference type="Gene3D" id="1.10.10.10">
    <property type="entry name" value="Winged helix-like DNA-binding domain superfamily/Winged helix DNA-binding domain"/>
    <property type="match status" value="1"/>
</dbReference>
<accession>Q0BA13</accession>
<evidence type="ECO:0000256" key="1">
    <source>
        <dbReference type="ARBA" id="ARBA00009437"/>
    </source>
</evidence>